<evidence type="ECO:0000256" key="3">
    <source>
        <dbReference type="ARBA" id="ARBA00022692"/>
    </source>
</evidence>
<gene>
    <name evidence="6" type="ORF">BUZ61_14765</name>
</gene>
<comment type="caution">
    <text evidence="6">The sequence shown here is derived from an EMBL/GenBank/DDBJ whole genome shotgun (WGS) entry which is preliminary data.</text>
</comment>
<evidence type="ECO:0000313" key="6">
    <source>
        <dbReference type="EMBL" id="PTK52380.1"/>
    </source>
</evidence>
<evidence type="ECO:0000259" key="5">
    <source>
        <dbReference type="Pfam" id="PF13180"/>
    </source>
</evidence>
<proteinExistence type="predicted"/>
<dbReference type="Gene3D" id="2.30.42.10">
    <property type="match status" value="1"/>
</dbReference>
<dbReference type="EMBL" id="PZHR01000368">
    <property type="protein sequence ID" value="PTK52380.1"/>
    <property type="molecule type" value="Genomic_DNA"/>
</dbReference>
<evidence type="ECO:0000256" key="2">
    <source>
        <dbReference type="ARBA" id="ARBA00022670"/>
    </source>
</evidence>
<organism evidence="6 7">
    <name type="scientific">Staphylococcus nepalensis</name>
    <dbReference type="NCBI Taxonomy" id="214473"/>
    <lineage>
        <taxon>Bacteria</taxon>
        <taxon>Bacillati</taxon>
        <taxon>Bacillota</taxon>
        <taxon>Bacilli</taxon>
        <taxon>Bacillales</taxon>
        <taxon>Staphylococcaceae</taxon>
        <taxon>Staphylococcus</taxon>
    </lineage>
</organism>
<keyword evidence="4" id="KW-1133">Transmembrane helix</keyword>
<reference evidence="6 7" key="1">
    <citation type="journal article" date="2016" name="Front. Microbiol.">
        <title>Comprehensive Phylogenetic Analysis of Bovine Non-aureus Staphylococci Species Based on Whole-Genome Sequencing.</title>
        <authorList>
            <person name="Naushad S."/>
            <person name="Barkema H.W."/>
            <person name="Luby C."/>
            <person name="Condas L.A."/>
            <person name="Nobrega D.B."/>
            <person name="Carson D.A."/>
            <person name="De Buck J."/>
        </authorList>
    </citation>
    <scope>NUCLEOTIDE SEQUENCE [LARGE SCALE GENOMIC DNA]</scope>
    <source>
        <strain evidence="6 7">SNUC 4337</strain>
    </source>
</reference>
<keyword evidence="2 6" id="KW-0378">Hydrolase</keyword>
<dbReference type="GO" id="GO:0006508">
    <property type="term" value="P:proteolysis"/>
    <property type="evidence" value="ECO:0007669"/>
    <property type="project" value="UniProtKB-KW"/>
</dbReference>
<evidence type="ECO:0000256" key="4">
    <source>
        <dbReference type="ARBA" id="ARBA00022989"/>
    </source>
</evidence>
<keyword evidence="3" id="KW-0812">Transmembrane</keyword>
<dbReference type="InterPro" id="IPR036034">
    <property type="entry name" value="PDZ_sf"/>
</dbReference>
<dbReference type="RefSeq" id="WP_142401919.1">
    <property type="nucleotide sequence ID" value="NZ_PZHR01000368.1"/>
</dbReference>
<dbReference type="GO" id="GO:0008233">
    <property type="term" value="F:peptidase activity"/>
    <property type="evidence" value="ECO:0007669"/>
    <property type="project" value="UniProtKB-KW"/>
</dbReference>
<feature type="domain" description="PDZ" evidence="5">
    <location>
        <begin position="5"/>
        <end position="71"/>
    </location>
</feature>
<dbReference type="SUPFAM" id="SSF50156">
    <property type="entry name" value="PDZ domain-like"/>
    <property type="match status" value="1"/>
</dbReference>
<sequence>LDTDRNDGVYVAKASGSSELKEGDIIIEADGKAIKNDSDLRSYLYENKKPDDTLKGKVIRDGKKQDLDVRLGKK</sequence>
<keyword evidence="4" id="KW-0472">Membrane</keyword>
<dbReference type="OrthoDB" id="9758917at2"/>
<protein>
    <submittedName>
        <fullName evidence="6">Serine protease</fullName>
    </submittedName>
</protein>
<dbReference type="InterPro" id="IPR001478">
    <property type="entry name" value="PDZ"/>
</dbReference>
<accession>A0A2T4S6J0</accession>
<name>A0A2T4S6J0_9STAP</name>
<evidence type="ECO:0000313" key="7">
    <source>
        <dbReference type="Proteomes" id="UP000240400"/>
    </source>
</evidence>
<keyword evidence="2 6" id="KW-0645">Protease</keyword>
<dbReference type="AlphaFoldDB" id="A0A2T4S6J0"/>
<feature type="non-terminal residue" evidence="6">
    <location>
        <position position="1"/>
    </location>
</feature>
<evidence type="ECO:0000256" key="1">
    <source>
        <dbReference type="ARBA" id="ARBA00004162"/>
    </source>
</evidence>
<dbReference type="Proteomes" id="UP000240400">
    <property type="component" value="Unassembled WGS sequence"/>
</dbReference>
<dbReference type="Pfam" id="PF13180">
    <property type="entry name" value="PDZ_2"/>
    <property type="match status" value="1"/>
</dbReference>
<comment type="subcellular location">
    <subcellularLocation>
        <location evidence="1">Cell membrane</location>
        <topology evidence="1">Single-pass membrane protein</topology>
    </subcellularLocation>
</comment>